<keyword evidence="9" id="KW-0333">Golgi apparatus</keyword>
<evidence type="ECO:0000256" key="7">
    <source>
        <dbReference type="ARBA" id="ARBA00022968"/>
    </source>
</evidence>
<reference evidence="17" key="2">
    <citation type="submission" date="2025-08" db="UniProtKB">
        <authorList>
            <consortium name="Ensembl"/>
        </authorList>
    </citation>
    <scope>IDENTIFICATION</scope>
</reference>
<dbReference type="PANTHER" id="PTHR45941:SF4">
    <property type="entry name" value="ST6 N-ACETYLGALACTOSAMINIDE ALPHA-2,6-SIALYLTRANSFERASE 2"/>
    <property type="match status" value="1"/>
</dbReference>
<evidence type="ECO:0000256" key="12">
    <source>
        <dbReference type="ARBA" id="ARBA00023180"/>
    </source>
</evidence>
<keyword evidence="4" id="KW-0328">Glycosyltransferase</keyword>
<evidence type="ECO:0000256" key="9">
    <source>
        <dbReference type="ARBA" id="ARBA00023034"/>
    </source>
</evidence>
<dbReference type="AlphaFoldDB" id="A0A8C4TCX9"/>
<dbReference type="Pfam" id="PF00777">
    <property type="entry name" value="Glyco_transf_29"/>
    <property type="match status" value="1"/>
</dbReference>
<dbReference type="Proteomes" id="UP000694620">
    <property type="component" value="Chromosome 11"/>
</dbReference>
<keyword evidence="7" id="KW-0735">Signal-anchor</keyword>
<evidence type="ECO:0000256" key="11">
    <source>
        <dbReference type="ARBA" id="ARBA00023157"/>
    </source>
</evidence>
<dbReference type="GO" id="GO:0001665">
    <property type="term" value="F:alpha-N-acetylgalactosaminide alpha-2,6-sialyltransferase activity"/>
    <property type="evidence" value="ECO:0007669"/>
    <property type="project" value="UniProtKB-EC"/>
</dbReference>
<reference evidence="17" key="3">
    <citation type="submission" date="2025-09" db="UniProtKB">
        <authorList>
            <consortium name="Ensembl"/>
        </authorList>
    </citation>
    <scope>IDENTIFICATION</scope>
</reference>
<evidence type="ECO:0000256" key="2">
    <source>
        <dbReference type="ARBA" id="ARBA00004922"/>
    </source>
</evidence>
<evidence type="ECO:0000313" key="17">
    <source>
        <dbReference type="Ensembl" id="ENSECRP00000029844.1"/>
    </source>
</evidence>
<proteinExistence type="inferred from homology"/>
<dbReference type="InterPro" id="IPR038578">
    <property type="entry name" value="GT29-like_sf"/>
</dbReference>
<evidence type="ECO:0000256" key="1">
    <source>
        <dbReference type="ARBA" id="ARBA00004323"/>
    </source>
</evidence>
<dbReference type="EC" id="2.4.3.3" evidence="14"/>
<evidence type="ECO:0000256" key="16">
    <source>
        <dbReference type="ARBA" id="ARBA00052285"/>
    </source>
</evidence>
<dbReference type="InterPro" id="IPR001675">
    <property type="entry name" value="Glyco_trans_29"/>
</dbReference>
<organism evidence="17 18">
    <name type="scientific">Erpetoichthys calabaricus</name>
    <name type="common">Rope fish</name>
    <name type="synonym">Calamoichthys calabaricus</name>
    <dbReference type="NCBI Taxonomy" id="27687"/>
    <lineage>
        <taxon>Eukaryota</taxon>
        <taxon>Metazoa</taxon>
        <taxon>Chordata</taxon>
        <taxon>Craniata</taxon>
        <taxon>Vertebrata</taxon>
        <taxon>Euteleostomi</taxon>
        <taxon>Actinopterygii</taxon>
        <taxon>Polypteriformes</taxon>
        <taxon>Polypteridae</taxon>
        <taxon>Erpetoichthys</taxon>
    </lineage>
</organism>
<dbReference type="Gene3D" id="3.90.1480.20">
    <property type="entry name" value="Glycosyl transferase family 29"/>
    <property type="match status" value="1"/>
</dbReference>
<dbReference type="GO" id="GO:0000139">
    <property type="term" value="C:Golgi membrane"/>
    <property type="evidence" value="ECO:0007669"/>
    <property type="project" value="UniProtKB-SubCell"/>
</dbReference>
<protein>
    <recommendedName>
        <fullName evidence="14">alpha-N-acetylgalactosaminide alpha-2,6-sialyltransferase</fullName>
        <ecNumber evidence="14">2.4.3.3</ecNumber>
    </recommendedName>
</protein>
<sequence>MLTFTPRVELKSCIVWGRNDLLSLSVEQDGDSSLSLKLLLCLEMILFSGCSGFSIIDRSLLSARRSATDVKLSRSMPTIEPAFLTSLSRREASLFFTLYAKQNTLYLREALVLLNYTANRHMFSDWHHMTYPSLPACIRCAVVGSGGILNGSNMGMEIDNHTYVFRVNGAITRGHEVDVGKRTSFYFSSMNTMKNSLRSYWHLGFELPLSEAGSTTRYVFIPDHVCDYVMLRAVITNSPILSGPDRSDSPSDVFDDPVPEKFKMLHPDFLLYLRNRFLKTVHWNDPFYRPSTGAVMLLTALHTCDQVDAYGFMTPDYARFSDHYYDQSRKKVFFVKNHDLRLEMKLWGLLDQVGAMRLYRRL</sequence>
<comment type="catalytic activity">
    <reaction evidence="15">
        <text>a 3-O-[N-acetyl-alpha-neuraminyl-(2-&gt;3)-beta-D-galactosyl-(1-&gt;3)-N-acetyl-alpha-D-galactosaminyl]-L-threonyl-[protein] + CMP-N-acetyl-beta-neuraminate = a 3-O-{alpha-Neu5Ac-(2-&gt;3)-beta-D-Gal-(1-&gt;3)-[alpha-Neu5Ac-(2-&gt;6)]-alpha-D-GalNAc}-L-threonyl-[protein] + CMP + H(+)</text>
        <dbReference type="Rhea" id="RHEA:81659"/>
        <dbReference type="Rhea" id="RHEA-COMP:14417"/>
        <dbReference type="Rhea" id="RHEA-COMP:16763"/>
        <dbReference type="ChEBI" id="CHEBI:15378"/>
        <dbReference type="ChEBI" id="CHEBI:57812"/>
        <dbReference type="ChEBI" id="CHEBI:60377"/>
        <dbReference type="ChEBI" id="CHEBI:139598"/>
        <dbReference type="ChEBI" id="CHEBI:156398"/>
    </reaction>
    <physiologicalReaction direction="left-to-right" evidence="15">
        <dbReference type="Rhea" id="RHEA:81660"/>
    </physiologicalReaction>
</comment>
<comment type="catalytic activity">
    <reaction evidence="16">
        <text>a 3-O-[N-acetyl-alpha-D-galactosaminyl]-L-threonyl-[protein] + CMP-N-acetyl-beta-neuraminate = a 3-O-[N-acetyl-alpha-neuraminosyl-(2-&gt;6)-N-acetyl-alpha-D-galactosaminyl]-L-threonyl-[protein] + CMP + H(+)</text>
        <dbReference type="Rhea" id="RHEA:81643"/>
        <dbReference type="Rhea" id="RHEA-COMP:11689"/>
        <dbReference type="Rhea" id="RHEA-COMP:19720"/>
        <dbReference type="ChEBI" id="CHEBI:15378"/>
        <dbReference type="ChEBI" id="CHEBI:57812"/>
        <dbReference type="ChEBI" id="CHEBI:60377"/>
        <dbReference type="ChEBI" id="CHEBI:87075"/>
        <dbReference type="ChEBI" id="CHEBI:231970"/>
    </reaction>
    <physiologicalReaction direction="left-to-right" evidence="16">
        <dbReference type="Rhea" id="RHEA:81644"/>
    </physiologicalReaction>
</comment>
<evidence type="ECO:0000313" key="18">
    <source>
        <dbReference type="Proteomes" id="UP000694620"/>
    </source>
</evidence>
<keyword evidence="10" id="KW-0472">Membrane</keyword>
<evidence type="ECO:0000256" key="3">
    <source>
        <dbReference type="ARBA" id="ARBA00006003"/>
    </source>
</evidence>
<keyword evidence="5" id="KW-0808">Transferase</keyword>
<comment type="catalytic activity">
    <reaction evidence="13">
        <text>a beta-D-galactosyl-(1-&gt;3)-N-acetyl-alpha-D-galactosaminyl derivative + CMP-N-acetyl-beta-neuraminate = a beta-D-galactosyl-(1-&gt;3)-[N-acetyl-alpha-neuraminyl-(2-&gt;6)]-N-acetyl-alpha-D-galactosaminyl derivative + CMP + H(+)</text>
        <dbReference type="Rhea" id="RHEA:11136"/>
        <dbReference type="ChEBI" id="CHEBI:15378"/>
        <dbReference type="ChEBI" id="CHEBI:57812"/>
        <dbReference type="ChEBI" id="CHEBI:60377"/>
        <dbReference type="ChEBI" id="CHEBI:133470"/>
        <dbReference type="ChEBI" id="CHEBI:140764"/>
        <dbReference type="EC" id="2.4.3.3"/>
    </reaction>
    <physiologicalReaction direction="left-to-right" evidence="13">
        <dbReference type="Rhea" id="RHEA:11137"/>
    </physiologicalReaction>
</comment>
<evidence type="ECO:0000256" key="10">
    <source>
        <dbReference type="ARBA" id="ARBA00023136"/>
    </source>
</evidence>
<keyword evidence="6" id="KW-0812">Transmembrane</keyword>
<evidence type="ECO:0000256" key="15">
    <source>
        <dbReference type="ARBA" id="ARBA00050664"/>
    </source>
</evidence>
<evidence type="ECO:0000256" key="8">
    <source>
        <dbReference type="ARBA" id="ARBA00022989"/>
    </source>
</evidence>
<comment type="similarity">
    <text evidence="3">Belongs to the glycosyltransferase 29 family.</text>
</comment>
<evidence type="ECO:0000256" key="4">
    <source>
        <dbReference type="ARBA" id="ARBA00022676"/>
    </source>
</evidence>
<evidence type="ECO:0000256" key="14">
    <source>
        <dbReference type="ARBA" id="ARBA00039109"/>
    </source>
</evidence>
<dbReference type="Ensembl" id="ENSECRT00000030479.1">
    <property type="protein sequence ID" value="ENSECRP00000029844.1"/>
    <property type="gene ID" value="ENSECRG00000020239.1"/>
</dbReference>
<dbReference type="PANTHER" id="PTHR45941">
    <property type="entry name" value="ALPHA-N-ACETYLGALACTOSAMINIDE ALPHA-2,6-SIALYLTRANSFERASE 2-LIKE-RELATED"/>
    <property type="match status" value="1"/>
</dbReference>
<evidence type="ECO:0000256" key="6">
    <source>
        <dbReference type="ARBA" id="ARBA00022692"/>
    </source>
</evidence>
<keyword evidence="11" id="KW-1015">Disulfide bond</keyword>
<comment type="subcellular location">
    <subcellularLocation>
        <location evidence="1">Golgi apparatus membrane</location>
        <topology evidence="1">Single-pass type II membrane protein</topology>
    </subcellularLocation>
</comment>
<keyword evidence="8" id="KW-1133">Transmembrane helix</keyword>
<evidence type="ECO:0000256" key="13">
    <source>
        <dbReference type="ARBA" id="ARBA00036348"/>
    </source>
</evidence>
<name>A0A8C4TCX9_ERPCA</name>
<comment type="pathway">
    <text evidence="2">Protein modification; protein glycosylation.</text>
</comment>
<keyword evidence="18" id="KW-1185">Reference proteome</keyword>
<dbReference type="GeneTree" id="ENSGT00940000164863"/>
<reference evidence="17" key="1">
    <citation type="submission" date="2021-06" db="EMBL/GenBank/DDBJ databases">
        <authorList>
            <consortium name="Wellcome Sanger Institute Data Sharing"/>
        </authorList>
    </citation>
    <scope>NUCLEOTIDE SEQUENCE [LARGE SCALE GENOMIC DNA]</scope>
</reference>
<accession>A0A8C4TCX9</accession>
<evidence type="ECO:0000256" key="5">
    <source>
        <dbReference type="ARBA" id="ARBA00022679"/>
    </source>
</evidence>
<keyword evidence="12" id="KW-0325">Glycoprotein</keyword>